<evidence type="ECO:0000313" key="2">
    <source>
        <dbReference type="Proteomes" id="UP000693672"/>
    </source>
</evidence>
<evidence type="ECO:0000313" key="1">
    <source>
        <dbReference type="EMBL" id="CAG7646412.1"/>
    </source>
</evidence>
<protein>
    <submittedName>
        <fullName evidence="1">Uncharacterized protein</fullName>
    </submittedName>
</protein>
<proteinExistence type="predicted"/>
<dbReference type="AlphaFoldDB" id="A0A916K8L6"/>
<name>A0A916K8L6_9BACL</name>
<keyword evidence="2" id="KW-1185">Reference proteome</keyword>
<dbReference type="Pfam" id="PF12831">
    <property type="entry name" value="FAD_oxidored"/>
    <property type="match status" value="1"/>
</dbReference>
<reference evidence="1" key="1">
    <citation type="submission" date="2021-06" db="EMBL/GenBank/DDBJ databases">
        <authorList>
            <person name="Criscuolo A."/>
        </authorList>
    </citation>
    <scope>NUCLEOTIDE SEQUENCE</scope>
    <source>
        <strain evidence="1">CIP111600</strain>
    </source>
</reference>
<gene>
    <name evidence="1" type="ORF">PAESOLCIP111_05162</name>
</gene>
<organism evidence="1 2">
    <name type="scientific">Paenibacillus solanacearum</name>
    <dbReference type="NCBI Taxonomy" id="2048548"/>
    <lineage>
        <taxon>Bacteria</taxon>
        <taxon>Bacillati</taxon>
        <taxon>Bacillota</taxon>
        <taxon>Bacilli</taxon>
        <taxon>Bacillales</taxon>
        <taxon>Paenibacillaceae</taxon>
        <taxon>Paenibacillus</taxon>
    </lineage>
</organism>
<dbReference type="Proteomes" id="UP000693672">
    <property type="component" value="Unassembled WGS sequence"/>
</dbReference>
<dbReference type="EMBL" id="CAJVAS010000034">
    <property type="protein sequence ID" value="CAG7646412.1"/>
    <property type="molecule type" value="Genomic_DNA"/>
</dbReference>
<sequence>MRRSSCLYYGSLGGIQNRVGRQVRELSKLMSGKGNGFHPECKGLVLTDYMERLGIRIVYDAVVAQVCMDRNEVYGALDETATGQLEVKAKVAIDSTEDGDIAYWVGLIRPMSEIFRALM</sequence>
<accession>A0A916K8L6</accession>
<comment type="caution">
    <text evidence="1">The sequence shown here is derived from an EMBL/GenBank/DDBJ whole genome shotgun (WGS) entry which is preliminary data.</text>
</comment>